<feature type="region of interest" description="Disordered" evidence="1">
    <location>
        <begin position="1"/>
        <end position="44"/>
    </location>
</feature>
<gene>
    <name evidence="2" type="ORF">GCM10022383_01190</name>
</gene>
<feature type="compositionally biased region" description="Basic and acidic residues" evidence="1">
    <location>
        <begin position="337"/>
        <end position="347"/>
    </location>
</feature>
<sequence>MQSAPGGEEQGEAIGPAALDAVGPWVPDPLGEGIPQRDEPLPAAPVHGLDRLRAARPGSVEGAVQRVQPLGLLEVLHEPIAHRGPAAALDGLAPGAAECSALALVADEIAHPHPQVLEITRTVQPAVDAHPHEIHRSAAPRGDHRHAARVGLLQGLPERLALAGVHEDVEGGHRPGELRAGQVPEEHGVRQQRLQSRPGGPVADDDETDAGDAAQCREVLDLLLRGEAAHVPHGDQAGRAMLPLLVPGTRVESLGIHSPAPATHPVDAESGQLRLGLAGGRQREGRAAVQSHEVRLGERGRQLHPVTGGVGGDIGLVRGHRRQVQGVRGDDAAPAEDEGRCQVHDIGPEPSQRLPHPAGAHGAHADIAISRQRNGCDAVDACRSRAPRRSRRGRSDDVGRVPGALEMAQELHDRSGHAVHVGQE</sequence>
<evidence type="ECO:0000256" key="1">
    <source>
        <dbReference type="SAM" id="MobiDB-lite"/>
    </source>
</evidence>
<proteinExistence type="predicted"/>
<organism evidence="2 3">
    <name type="scientific">Microbacterium soli</name>
    <dbReference type="NCBI Taxonomy" id="446075"/>
    <lineage>
        <taxon>Bacteria</taxon>
        <taxon>Bacillati</taxon>
        <taxon>Actinomycetota</taxon>
        <taxon>Actinomycetes</taxon>
        <taxon>Micrococcales</taxon>
        <taxon>Microbacteriaceae</taxon>
        <taxon>Microbacterium</taxon>
    </lineage>
</organism>
<evidence type="ECO:0000313" key="3">
    <source>
        <dbReference type="Proteomes" id="UP001501591"/>
    </source>
</evidence>
<name>A0ABP7MMP3_9MICO</name>
<dbReference type="Proteomes" id="UP001501591">
    <property type="component" value="Unassembled WGS sequence"/>
</dbReference>
<comment type="caution">
    <text evidence="2">The sequence shown here is derived from an EMBL/GenBank/DDBJ whole genome shotgun (WGS) entry which is preliminary data.</text>
</comment>
<feature type="region of interest" description="Disordered" evidence="1">
    <location>
        <begin position="326"/>
        <end position="363"/>
    </location>
</feature>
<feature type="region of interest" description="Disordered" evidence="1">
    <location>
        <begin position="381"/>
        <end position="424"/>
    </location>
</feature>
<keyword evidence="3" id="KW-1185">Reference proteome</keyword>
<dbReference type="EMBL" id="BAABCP010000001">
    <property type="protein sequence ID" value="GAA3925771.1"/>
    <property type="molecule type" value="Genomic_DNA"/>
</dbReference>
<accession>A0ABP7MMP3</accession>
<feature type="region of interest" description="Disordered" evidence="1">
    <location>
        <begin position="169"/>
        <end position="210"/>
    </location>
</feature>
<protein>
    <submittedName>
        <fullName evidence="2">Uncharacterized protein</fullName>
    </submittedName>
</protein>
<reference evidence="3" key="1">
    <citation type="journal article" date="2019" name="Int. J. Syst. Evol. Microbiol.">
        <title>The Global Catalogue of Microorganisms (GCM) 10K type strain sequencing project: providing services to taxonomists for standard genome sequencing and annotation.</title>
        <authorList>
            <consortium name="The Broad Institute Genomics Platform"/>
            <consortium name="The Broad Institute Genome Sequencing Center for Infectious Disease"/>
            <person name="Wu L."/>
            <person name="Ma J."/>
        </authorList>
    </citation>
    <scope>NUCLEOTIDE SEQUENCE [LARGE SCALE GENOMIC DNA]</scope>
    <source>
        <strain evidence="3">JCM 17024</strain>
    </source>
</reference>
<evidence type="ECO:0000313" key="2">
    <source>
        <dbReference type="EMBL" id="GAA3925771.1"/>
    </source>
</evidence>